<dbReference type="EMBL" id="JDVG02000737">
    <property type="protein sequence ID" value="KFB70222.1"/>
    <property type="molecule type" value="Genomic_DNA"/>
</dbReference>
<comment type="caution">
    <text evidence="1">The sequence shown here is derived from an EMBL/GenBank/DDBJ whole genome shotgun (WGS) entry which is preliminary data.</text>
</comment>
<name>A0A084Y678_9PROT</name>
<protein>
    <submittedName>
        <fullName evidence="1">Uncharacterized protein</fullName>
    </submittedName>
</protein>
<accession>A0A084Y678</accession>
<reference evidence="1 2" key="1">
    <citation type="submission" date="2014-02" db="EMBL/GenBank/DDBJ databases">
        <title>Expanding our view of genomic diversity in Candidatus Accumulibacter clades.</title>
        <authorList>
            <person name="Skennerton C.T."/>
            <person name="Barr J.J."/>
            <person name="Slater F.R."/>
            <person name="Bond P.L."/>
            <person name="Tyson G.W."/>
        </authorList>
    </citation>
    <scope>NUCLEOTIDE SEQUENCE [LARGE SCALE GENOMIC DNA]</scope>
    <source>
        <strain evidence="2">BA-91</strain>
    </source>
</reference>
<evidence type="ECO:0000313" key="2">
    <source>
        <dbReference type="Proteomes" id="UP000020077"/>
    </source>
</evidence>
<organism evidence="1 2">
    <name type="scientific">Candidatus Accumulibacter phosphatis</name>
    <dbReference type="NCBI Taxonomy" id="327160"/>
    <lineage>
        <taxon>Bacteria</taxon>
        <taxon>Pseudomonadati</taxon>
        <taxon>Pseudomonadota</taxon>
        <taxon>Betaproteobacteria</taxon>
        <taxon>Candidatus Accumulibacter</taxon>
    </lineage>
</organism>
<proteinExistence type="predicted"/>
<sequence>MVLSEENALLEIQIDGGPILLESVLQLDAADVDVGLQGGLRTVGERPLVAAQQVSALDVLAPVGQVDALRQPEVGEIPAVAGRAGIHLAAEHQPMIITHAPVTAKADAPGLPVVVAGMTLGGDRLVAFESLSPDAEMTAAGLAAVAESQQSAFFVAGRGNQQVALGVACAAGDDVDHAIDRVGAPHRGPRAAHHLDAVDVFEQRILVFPEHAGKERRIDAAPVHQHQQLVAEAVVETAHADRPAVIGEAGDADSRRQAQDFGEVGRARAFDVVASDDEHGRGDIMQALGLARGARHLDAEQVFEADVGGGDGVFGCASADGAGQSDAQGQVADRCSEHCFHSYSFYRFTERCGQDCIGNGRLHANALRLHC</sequence>
<dbReference type="Proteomes" id="UP000020077">
    <property type="component" value="Unassembled WGS sequence"/>
</dbReference>
<dbReference type="AlphaFoldDB" id="A0A084Y678"/>
<gene>
    <name evidence="1" type="ORF">AW09_004690</name>
</gene>
<evidence type="ECO:0000313" key="1">
    <source>
        <dbReference type="EMBL" id="KFB70222.1"/>
    </source>
</evidence>